<keyword evidence="2" id="KW-0521">NADP</keyword>
<comment type="caution">
    <text evidence="4">The sequence shown here is derived from an EMBL/GenBank/DDBJ whole genome shotgun (WGS) entry which is preliminary data.</text>
</comment>
<evidence type="ECO:0000256" key="1">
    <source>
        <dbReference type="ARBA" id="ARBA00006484"/>
    </source>
</evidence>
<evidence type="ECO:0000256" key="2">
    <source>
        <dbReference type="ARBA" id="ARBA00022857"/>
    </source>
</evidence>
<dbReference type="Proteomes" id="UP000095767">
    <property type="component" value="Unassembled WGS sequence"/>
</dbReference>
<dbReference type="InterPro" id="IPR036291">
    <property type="entry name" value="NAD(P)-bd_dom_sf"/>
</dbReference>
<dbReference type="OrthoDB" id="1933717at2759"/>
<comment type="similarity">
    <text evidence="1">Belongs to the short-chain dehydrogenases/reductases (SDR) family.</text>
</comment>
<dbReference type="AlphaFoldDB" id="A0A1E5WGB8"/>
<dbReference type="GO" id="GO:0016020">
    <property type="term" value="C:membrane"/>
    <property type="evidence" value="ECO:0007669"/>
    <property type="project" value="TreeGrafter"/>
</dbReference>
<evidence type="ECO:0000313" key="4">
    <source>
        <dbReference type="EMBL" id="OEL36439.1"/>
    </source>
</evidence>
<dbReference type="PANTHER" id="PTHR43490:SF135">
    <property type="entry name" value="OS02G0640800 PROTEIN"/>
    <property type="match status" value="1"/>
</dbReference>
<organism evidence="4 5">
    <name type="scientific">Dichanthelium oligosanthes</name>
    <dbReference type="NCBI Taxonomy" id="888268"/>
    <lineage>
        <taxon>Eukaryota</taxon>
        <taxon>Viridiplantae</taxon>
        <taxon>Streptophyta</taxon>
        <taxon>Embryophyta</taxon>
        <taxon>Tracheophyta</taxon>
        <taxon>Spermatophyta</taxon>
        <taxon>Magnoliopsida</taxon>
        <taxon>Liliopsida</taxon>
        <taxon>Poales</taxon>
        <taxon>Poaceae</taxon>
        <taxon>PACMAD clade</taxon>
        <taxon>Panicoideae</taxon>
        <taxon>Panicodae</taxon>
        <taxon>Paniceae</taxon>
        <taxon>Dichantheliinae</taxon>
        <taxon>Dichanthelium</taxon>
    </lineage>
</organism>
<evidence type="ECO:0000256" key="3">
    <source>
        <dbReference type="ARBA" id="ARBA00023002"/>
    </source>
</evidence>
<dbReference type="InterPro" id="IPR002347">
    <property type="entry name" value="SDR_fam"/>
</dbReference>
<protein>
    <recommendedName>
        <fullName evidence="6">(+)-neomenthol dehydrogenase</fullName>
    </recommendedName>
</protein>
<dbReference type="STRING" id="888268.A0A1E5WGB8"/>
<proteinExistence type="inferred from homology"/>
<dbReference type="Gene3D" id="3.40.50.720">
    <property type="entry name" value="NAD(P)-binding Rossmann-like Domain"/>
    <property type="match status" value="2"/>
</dbReference>
<keyword evidence="5" id="KW-1185">Reference proteome</keyword>
<dbReference type="PRINTS" id="PR00081">
    <property type="entry name" value="GDHRDH"/>
</dbReference>
<dbReference type="PANTHER" id="PTHR43490">
    <property type="entry name" value="(+)-NEOMENTHOL DEHYDROGENASE"/>
    <property type="match status" value="1"/>
</dbReference>
<sequence length="232" mass="25055">MEANTGNQSEEVAVVTGGNRGIGLQICKQLASNGVTVVLTARDGKRGGEAVSIILDTLGLSNVVFHQLDVSDPSSAVRLAEFIKQKSIMQQLLGRQLTSATEKLSGERLVNQQELNNIDNLSEERLDELSELFLKDFKDGELERHGWPTEGGFIAYKVSKAIMNAYSRILAKEHPSLCINCVHPGFVQTDMSFQVGDLTVEEGARGALMMALAPKGGMTGGFLNCTEVAPFV</sequence>
<name>A0A1E5WGB8_9POAL</name>
<keyword evidence="3" id="KW-0560">Oxidoreductase</keyword>
<evidence type="ECO:0000313" key="5">
    <source>
        <dbReference type="Proteomes" id="UP000095767"/>
    </source>
</evidence>
<gene>
    <name evidence="4" type="ORF">BAE44_0002541</name>
</gene>
<accession>A0A1E5WGB8</accession>
<dbReference type="SUPFAM" id="SSF51735">
    <property type="entry name" value="NAD(P)-binding Rossmann-fold domains"/>
    <property type="match status" value="1"/>
</dbReference>
<dbReference type="EMBL" id="LWDX02009171">
    <property type="protein sequence ID" value="OEL36439.1"/>
    <property type="molecule type" value="Genomic_DNA"/>
</dbReference>
<evidence type="ECO:0008006" key="6">
    <source>
        <dbReference type="Google" id="ProtNLM"/>
    </source>
</evidence>
<dbReference type="Pfam" id="PF00106">
    <property type="entry name" value="adh_short"/>
    <property type="match status" value="1"/>
</dbReference>
<dbReference type="GO" id="GO:0016491">
    <property type="term" value="F:oxidoreductase activity"/>
    <property type="evidence" value="ECO:0007669"/>
    <property type="project" value="UniProtKB-KW"/>
</dbReference>
<reference evidence="4 5" key="1">
    <citation type="submission" date="2016-09" db="EMBL/GenBank/DDBJ databases">
        <title>The draft genome of Dichanthelium oligosanthes: A C3 panicoid grass species.</title>
        <authorList>
            <person name="Studer A.J."/>
            <person name="Schnable J.C."/>
            <person name="Brutnell T.P."/>
        </authorList>
    </citation>
    <scope>NUCLEOTIDE SEQUENCE [LARGE SCALE GENOMIC DNA]</scope>
    <source>
        <strain evidence="5">cv. Kellogg 1175</strain>
        <tissue evidence="4">Leaf</tissue>
    </source>
</reference>